<evidence type="ECO:0000256" key="6">
    <source>
        <dbReference type="ARBA" id="ARBA00023239"/>
    </source>
</evidence>
<dbReference type="GO" id="GO:0005737">
    <property type="term" value="C:cytoplasm"/>
    <property type="evidence" value="ECO:0007669"/>
    <property type="project" value="TreeGrafter"/>
</dbReference>
<sequence length="292" mass="31527">MTTRSIRLAILTFIVSVFMSMSVLANVSYLGPAGTYTEEASIKYFGEKETLIAVPTVPGALAKLKSGECQYSVVPVENTIGGMVYNYLDAVIADDDFVIVGEVQLPIRQTLLAVHGAELQDITTVLSHPQGIAQSKAWLQANLPKANIMEVSSTAEAAKKVAEGQDKSVAAIAASRTSVVYDLNILANDLQYTDTNVTRFWVVTRKQNAAVTGEKAVVAVRGPMNDVSKLLAELDKQKYQLLSIHDRPAKTKIGEYLFLIELSGPGKTTLAKVCAKYEGKLAARVLGSFNVK</sequence>
<keyword evidence="5" id="KW-0584">Phenylalanine biosynthesis</keyword>
<dbReference type="Gene3D" id="3.30.70.260">
    <property type="match status" value="1"/>
</dbReference>
<dbReference type="PROSITE" id="PS51171">
    <property type="entry name" value="PREPHENATE_DEHYDR_3"/>
    <property type="match status" value="1"/>
</dbReference>
<dbReference type="NCBIfam" id="NF008865">
    <property type="entry name" value="PRK11898.1"/>
    <property type="match status" value="1"/>
</dbReference>
<dbReference type="Gene3D" id="3.40.190.10">
    <property type="entry name" value="Periplasmic binding protein-like II"/>
    <property type="match status" value="2"/>
</dbReference>
<dbReference type="InterPro" id="IPR001086">
    <property type="entry name" value="Preph_deHydtase"/>
</dbReference>
<name>A0A212M0E2_9FIRM</name>
<feature type="site" description="Essential for prephenate dehydratase activity" evidence="8">
    <location>
        <position position="198"/>
    </location>
</feature>
<dbReference type="EC" id="4.2.1.51" evidence="2"/>
<dbReference type="PANTHER" id="PTHR21022:SF19">
    <property type="entry name" value="PREPHENATE DEHYDRATASE-RELATED"/>
    <property type="match status" value="1"/>
</dbReference>
<dbReference type="AlphaFoldDB" id="A0A212M0E2"/>
<evidence type="ECO:0000256" key="1">
    <source>
        <dbReference type="ARBA" id="ARBA00004741"/>
    </source>
</evidence>
<accession>A0A212M0E2</accession>
<dbReference type="SUPFAM" id="SSF53850">
    <property type="entry name" value="Periplasmic binding protein-like II"/>
    <property type="match status" value="1"/>
</dbReference>
<organism evidence="10">
    <name type="scientific">uncultured Sporomusa sp</name>
    <dbReference type="NCBI Taxonomy" id="307249"/>
    <lineage>
        <taxon>Bacteria</taxon>
        <taxon>Bacillati</taxon>
        <taxon>Bacillota</taxon>
        <taxon>Negativicutes</taxon>
        <taxon>Selenomonadales</taxon>
        <taxon>Sporomusaceae</taxon>
        <taxon>Sporomusa</taxon>
        <taxon>environmental samples</taxon>
    </lineage>
</organism>
<evidence type="ECO:0000256" key="7">
    <source>
        <dbReference type="ARBA" id="ARBA00047848"/>
    </source>
</evidence>
<dbReference type="EMBL" id="FMJE01000006">
    <property type="protein sequence ID" value="SCM83119.1"/>
    <property type="molecule type" value="Genomic_DNA"/>
</dbReference>
<protein>
    <recommendedName>
        <fullName evidence="2">prephenate dehydratase</fullName>
        <ecNumber evidence="2">4.2.1.51</ecNumber>
    </recommendedName>
</protein>
<dbReference type="PANTHER" id="PTHR21022">
    <property type="entry name" value="PREPHENATE DEHYDRATASE P PROTEIN"/>
    <property type="match status" value="1"/>
</dbReference>
<keyword evidence="4" id="KW-0057">Aromatic amino acid biosynthesis</keyword>
<keyword evidence="3" id="KW-0028">Amino-acid biosynthesis</keyword>
<dbReference type="GO" id="GO:0009094">
    <property type="term" value="P:L-phenylalanine biosynthetic process"/>
    <property type="evidence" value="ECO:0007669"/>
    <property type="project" value="UniProtKB-UniPathway"/>
</dbReference>
<evidence type="ECO:0000259" key="9">
    <source>
        <dbReference type="PROSITE" id="PS51171"/>
    </source>
</evidence>
<dbReference type="PIRSF" id="PIRSF001500">
    <property type="entry name" value="Chor_mut_pdt_Ppr"/>
    <property type="match status" value="1"/>
</dbReference>
<dbReference type="GO" id="GO:0004664">
    <property type="term" value="F:prephenate dehydratase activity"/>
    <property type="evidence" value="ECO:0007669"/>
    <property type="project" value="UniProtKB-EC"/>
</dbReference>
<evidence type="ECO:0000256" key="3">
    <source>
        <dbReference type="ARBA" id="ARBA00022605"/>
    </source>
</evidence>
<evidence type="ECO:0000256" key="8">
    <source>
        <dbReference type="PIRSR" id="PIRSR001500-2"/>
    </source>
</evidence>
<dbReference type="Pfam" id="PF00800">
    <property type="entry name" value="PDT"/>
    <property type="match status" value="1"/>
</dbReference>
<gene>
    <name evidence="10" type="ORF">KL86SPO_60082</name>
</gene>
<dbReference type="RefSeq" id="WP_288185630.1">
    <property type="nucleotide sequence ID" value="NZ_LT608335.1"/>
</dbReference>
<keyword evidence="6" id="KW-0456">Lyase</keyword>
<comment type="pathway">
    <text evidence="1">Amino-acid biosynthesis; L-phenylalanine biosynthesis; phenylpyruvate from prephenate: step 1/1.</text>
</comment>
<proteinExistence type="predicted"/>
<comment type="catalytic activity">
    <reaction evidence="7">
        <text>prephenate + H(+) = 3-phenylpyruvate + CO2 + H2O</text>
        <dbReference type="Rhea" id="RHEA:21648"/>
        <dbReference type="ChEBI" id="CHEBI:15377"/>
        <dbReference type="ChEBI" id="CHEBI:15378"/>
        <dbReference type="ChEBI" id="CHEBI:16526"/>
        <dbReference type="ChEBI" id="CHEBI:18005"/>
        <dbReference type="ChEBI" id="CHEBI:29934"/>
        <dbReference type="EC" id="4.2.1.51"/>
    </reaction>
</comment>
<dbReference type="CDD" id="cd13630">
    <property type="entry name" value="PBP2_PDT_1"/>
    <property type="match status" value="1"/>
</dbReference>
<evidence type="ECO:0000313" key="10">
    <source>
        <dbReference type="EMBL" id="SCM83119.1"/>
    </source>
</evidence>
<reference evidence="10" key="1">
    <citation type="submission" date="2016-08" db="EMBL/GenBank/DDBJ databases">
        <authorList>
            <person name="Seilhamer J.J."/>
        </authorList>
    </citation>
    <scope>NUCLEOTIDE SEQUENCE</scope>
    <source>
        <strain evidence="10">86</strain>
    </source>
</reference>
<dbReference type="UniPathway" id="UPA00121">
    <property type="reaction ID" value="UER00345"/>
</dbReference>
<evidence type="ECO:0000256" key="2">
    <source>
        <dbReference type="ARBA" id="ARBA00013147"/>
    </source>
</evidence>
<dbReference type="InterPro" id="IPR008242">
    <property type="entry name" value="Chor_mutase/pphenate_deHydtase"/>
</dbReference>
<evidence type="ECO:0000256" key="5">
    <source>
        <dbReference type="ARBA" id="ARBA00023222"/>
    </source>
</evidence>
<feature type="domain" description="Prephenate dehydratase" evidence="9">
    <location>
        <begin position="26"/>
        <end position="205"/>
    </location>
</feature>
<evidence type="ECO:0000256" key="4">
    <source>
        <dbReference type="ARBA" id="ARBA00023141"/>
    </source>
</evidence>